<evidence type="ECO:0000259" key="5">
    <source>
        <dbReference type="PROSITE" id="PS51387"/>
    </source>
</evidence>
<evidence type="ECO:0000313" key="7">
    <source>
        <dbReference type="Proteomes" id="UP001194746"/>
    </source>
</evidence>
<organism evidence="6 7">
    <name type="scientific">Aspergillus nanangensis</name>
    <dbReference type="NCBI Taxonomy" id="2582783"/>
    <lineage>
        <taxon>Eukaryota</taxon>
        <taxon>Fungi</taxon>
        <taxon>Dikarya</taxon>
        <taxon>Ascomycota</taxon>
        <taxon>Pezizomycotina</taxon>
        <taxon>Eurotiomycetes</taxon>
        <taxon>Eurotiomycetidae</taxon>
        <taxon>Eurotiales</taxon>
        <taxon>Aspergillaceae</taxon>
        <taxon>Aspergillus</taxon>
        <taxon>Aspergillus subgen. Circumdati</taxon>
    </lineage>
</organism>
<reference evidence="6" key="2">
    <citation type="submission" date="2020-02" db="EMBL/GenBank/DDBJ databases">
        <authorList>
            <person name="Gilchrist C.L.M."/>
            <person name="Chooi Y.-H."/>
        </authorList>
    </citation>
    <scope>NUCLEOTIDE SEQUENCE</scope>
    <source>
        <strain evidence="6">MST-FP2251</strain>
    </source>
</reference>
<dbReference type="InterPro" id="IPR036318">
    <property type="entry name" value="FAD-bd_PCMH-like_sf"/>
</dbReference>
<keyword evidence="3" id="KW-0274">FAD</keyword>
<dbReference type="Gene3D" id="3.30.465.10">
    <property type="match status" value="1"/>
</dbReference>
<accession>A0AAD4GP94</accession>
<keyword evidence="2" id="KW-0285">Flavoprotein</keyword>
<dbReference type="Pfam" id="PF01565">
    <property type="entry name" value="FAD_binding_4"/>
    <property type="match status" value="1"/>
</dbReference>
<gene>
    <name evidence="6" type="ORF">FE257_002207</name>
</gene>
<dbReference type="AlphaFoldDB" id="A0AAD4GP94"/>
<dbReference type="PANTHER" id="PTHR42973">
    <property type="entry name" value="BINDING OXIDOREDUCTASE, PUTATIVE (AFU_ORTHOLOGUE AFUA_1G17690)-RELATED"/>
    <property type="match status" value="1"/>
</dbReference>
<proteinExistence type="inferred from homology"/>
<dbReference type="InterPro" id="IPR016166">
    <property type="entry name" value="FAD-bd_PCMH"/>
</dbReference>
<evidence type="ECO:0000256" key="3">
    <source>
        <dbReference type="ARBA" id="ARBA00022827"/>
    </source>
</evidence>
<feature type="domain" description="FAD-binding PCMH-type" evidence="5">
    <location>
        <begin position="58"/>
        <end position="234"/>
    </location>
</feature>
<evidence type="ECO:0000313" key="6">
    <source>
        <dbReference type="EMBL" id="KAF9884216.1"/>
    </source>
</evidence>
<dbReference type="PANTHER" id="PTHR42973:SF53">
    <property type="entry name" value="FAD-BINDING PCMH-TYPE DOMAIN-CONTAINING PROTEIN-RELATED"/>
    <property type="match status" value="1"/>
</dbReference>
<evidence type="ECO:0000256" key="4">
    <source>
        <dbReference type="ARBA" id="ARBA00023002"/>
    </source>
</evidence>
<sequence length="497" mass="53937">MKVCPKSVSLLGAVQAVCPLSSSPCCTALVNSPLLSQLTLPSSPRFQALVSSHYSTRAQLQPACFLQPESTDQVSQAVHILTEFDDGSPECQFAVRSGGHAPWAGAASIQGGVTIDLSLMNATRYHAHDSTVSIMSGARWASVYEVLKPLGVAVTGGRADTVGVGGLVTGGGMSFFAAQHGFVCDNVLNFEVVLANGTIVDANPRSHTDLYRALKGGSINFGIVTEIVLAAFQQGDLWGGVIQHDVEMSPRLISALVNFTDHVSDDPRASLVSIWQYSSPQDVRIAASGIQYASPIESPAIYNAFLQIPQISNTTRIADIYDLMMETAPPPGKRALFLTLTFKNNPQVLQELIRIQDIHIERIKGRVCSKEWDVISFLQPLPQLLGHLSKKNGGNVLGLDQMEDNHLLYLLFFSWDCPGDDVVIHETGYEMIRQIKTKTMKENASHDFIYLNYAGQDQDPLGSYGEANVQLIRAVMKQYDPTGVFQTQVPGGFKAGL</sequence>
<dbReference type="GO" id="GO:0071949">
    <property type="term" value="F:FAD binding"/>
    <property type="evidence" value="ECO:0007669"/>
    <property type="project" value="InterPro"/>
</dbReference>
<dbReference type="InterPro" id="IPR006094">
    <property type="entry name" value="Oxid_FAD_bind_N"/>
</dbReference>
<dbReference type="Proteomes" id="UP001194746">
    <property type="component" value="Unassembled WGS sequence"/>
</dbReference>
<evidence type="ECO:0000256" key="2">
    <source>
        <dbReference type="ARBA" id="ARBA00022630"/>
    </source>
</evidence>
<protein>
    <recommendedName>
        <fullName evidence="5">FAD-binding PCMH-type domain-containing protein</fullName>
    </recommendedName>
</protein>
<dbReference type="EMBL" id="VCAU01000130">
    <property type="protein sequence ID" value="KAF9884216.1"/>
    <property type="molecule type" value="Genomic_DNA"/>
</dbReference>
<comment type="caution">
    <text evidence="6">The sequence shown here is derived from an EMBL/GenBank/DDBJ whole genome shotgun (WGS) entry which is preliminary data.</text>
</comment>
<keyword evidence="4" id="KW-0560">Oxidoreductase</keyword>
<dbReference type="SUPFAM" id="SSF56176">
    <property type="entry name" value="FAD-binding/transporter-associated domain-like"/>
    <property type="match status" value="1"/>
</dbReference>
<dbReference type="PROSITE" id="PS51387">
    <property type="entry name" value="FAD_PCMH"/>
    <property type="match status" value="1"/>
</dbReference>
<name>A0AAD4GP94_ASPNN</name>
<comment type="similarity">
    <text evidence="1">Belongs to the oxygen-dependent FAD-linked oxidoreductase family.</text>
</comment>
<dbReference type="InterPro" id="IPR050416">
    <property type="entry name" value="FAD-linked_Oxidoreductase"/>
</dbReference>
<dbReference type="GO" id="GO:0016491">
    <property type="term" value="F:oxidoreductase activity"/>
    <property type="evidence" value="ECO:0007669"/>
    <property type="project" value="UniProtKB-KW"/>
</dbReference>
<reference evidence="6" key="1">
    <citation type="journal article" date="2019" name="Beilstein J. Org. Chem.">
        <title>Nanangenines: drimane sesquiterpenoids as the dominant metabolite cohort of a novel Australian fungus, Aspergillus nanangensis.</title>
        <authorList>
            <person name="Lacey H.J."/>
            <person name="Gilchrist C.L.M."/>
            <person name="Crombie A."/>
            <person name="Kalaitzis J.A."/>
            <person name="Vuong D."/>
            <person name="Rutledge P.J."/>
            <person name="Turner P."/>
            <person name="Pitt J.I."/>
            <person name="Lacey E."/>
            <person name="Chooi Y.H."/>
            <person name="Piggott A.M."/>
        </authorList>
    </citation>
    <scope>NUCLEOTIDE SEQUENCE</scope>
    <source>
        <strain evidence="6">MST-FP2251</strain>
    </source>
</reference>
<keyword evidence="7" id="KW-1185">Reference proteome</keyword>
<dbReference type="InterPro" id="IPR016169">
    <property type="entry name" value="FAD-bd_PCMH_sub2"/>
</dbReference>
<evidence type="ECO:0000256" key="1">
    <source>
        <dbReference type="ARBA" id="ARBA00005466"/>
    </source>
</evidence>